<dbReference type="Gene3D" id="3.60.10.10">
    <property type="entry name" value="Endonuclease/exonuclease/phosphatase"/>
    <property type="match status" value="1"/>
</dbReference>
<dbReference type="Proteomes" id="UP000275846">
    <property type="component" value="Unassembled WGS sequence"/>
</dbReference>
<dbReference type="AlphaFoldDB" id="A0A183TDQ0"/>
<dbReference type="STRING" id="70667.A0A183TDQ0"/>
<evidence type="ECO:0000259" key="1">
    <source>
        <dbReference type="Pfam" id="PF03372"/>
    </source>
</evidence>
<dbReference type="SUPFAM" id="SSF56219">
    <property type="entry name" value="DNase I-like"/>
    <property type="match status" value="1"/>
</dbReference>
<dbReference type="InterPro" id="IPR036691">
    <property type="entry name" value="Endo/exonu/phosph_ase_sf"/>
</dbReference>
<dbReference type="EMBL" id="UYSU01039120">
    <property type="protein sequence ID" value="VDM00984.1"/>
    <property type="molecule type" value="Genomic_DNA"/>
</dbReference>
<reference evidence="4" key="1">
    <citation type="submission" date="2016-06" db="UniProtKB">
        <authorList>
            <consortium name="WormBaseParasite"/>
        </authorList>
    </citation>
    <scope>IDENTIFICATION</scope>
</reference>
<feature type="domain" description="Endonuclease/exonuclease/phosphatase" evidence="1">
    <location>
        <begin position="163"/>
        <end position="299"/>
    </location>
</feature>
<keyword evidence="3" id="KW-1185">Reference proteome</keyword>
<evidence type="ECO:0000313" key="3">
    <source>
        <dbReference type="Proteomes" id="UP000275846"/>
    </source>
</evidence>
<name>A0A183TDQ0_SCHSO</name>
<evidence type="ECO:0000313" key="2">
    <source>
        <dbReference type="EMBL" id="VDM00984.1"/>
    </source>
</evidence>
<dbReference type="OrthoDB" id="410381at2759"/>
<dbReference type="GO" id="GO:0003824">
    <property type="term" value="F:catalytic activity"/>
    <property type="evidence" value="ECO:0007669"/>
    <property type="project" value="InterPro"/>
</dbReference>
<reference evidence="2 3" key="2">
    <citation type="submission" date="2018-11" db="EMBL/GenBank/DDBJ databases">
        <authorList>
            <consortium name="Pathogen Informatics"/>
        </authorList>
    </citation>
    <scope>NUCLEOTIDE SEQUENCE [LARGE SCALE GENOMIC DNA]</scope>
    <source>
        <strain evidence="2 3">NST_G2</strain>
    </source>
</reference>
<dbReference type="Pfam" id="PF03372">
    <property type="entry name" value="Exo_endo_phos"/>
    <property type="match status" value="1"/>
</dbReference>
<dbReference type="WBParaSite" id="SSLN_0001515101-mRNA-1">
    <property type="protein sequence ID" value="SSLN_0001515101-mRNA-1"/>
    <property type="gene ID" value="SSLN_0001515101"/>
</dbReference>
<accession>A0A183TDQ0</accession>
<protein>
    <submittedName>
        <fullName evidence="4">Endo/exonuclease/phosphatase domain-containing protein</fullName>
    </submittedName>
</protein>
<dbReference type="InterPro" id="IPR005135">
    <property type="entry name" value="Endo/exonuclease/phosphatase"/>
</dbReference>
<sequence length="317" mass="34767">MTASAMRPEISENMSVLFHPLLDCFVELEVCPETEIQELKDLGVSENYVDEQAVVSISAVRNGKRRNSQPVRTLEWGCRGSTIKMAFGRSTCLVQVVNAPVAASNWYPTLTCGSSKFFPAAIPRATVTTGGLNQASQVIRFTLAAWSVRFLLDNPRSNRPEWRMALVAQELAWYKVDVAALNETRFSEQGQLEEVGAGCTFFCSGWPNAERHDAGVAFAIRNDIVGRLPCLSQVINDHLMSLRLPLRGDQFANIISAYAPSMTGSDVSKDKFYKDLHALLATVPKVDKLIVLGNFNARVGTDNAAWQGMLGPHGLGS</sequence>
<gene>
    <name evidence="2" type="ORF">SSLN_LOCUS14598</name>
</gene>
<proteinExistence type="predicted"/>
<evidence type="ECO:0000313" key="4">
    <source>
        <dbReference type="WBParaSite" id="SSLN_0001515101-mRNA-1"/>
    </source>
</evidence>
<organism evidence="4">
    <name type="scientific">Schistocephalus solidus</name>
    <name type="common">Tapeworm</name>
    <dbReference type="NCBI Taxonomy" id="70667"/>
    <lineage>
        <taxon>Eukaryota</taxon>
        <taxon>Metazoa</taxon>
        <taxon>Spiralia</taxon>
        <taxon>Lophotrochozoa</taxon>
        <taxon>Platyhelminthes</taxon>
        <taxon>Cestoda</taxon>
        <taxon>Eucestoda</taxon>
        <taxon>Diphyllobothriidea</taxon>
        <taxon>Diphyllobothriidae</taxon>
        <taxon>Schistocephalus</taxon>
    </lineage>
</organism>